<dbReference type="GO" id="GO:0006351">
    <property type="term" value="P:DNA-templated transcription"/>
    <property type="evidence" value="ECO:0007669"/>
    <property type="project" value="InterPro"/>
</dbReference>
<dbReference type="AlphaFoldDB" id="A0A9P4XSI7"/>
<evidence type="ECO:0000313" key="9">
    <source>
        <dbReference type="Proteomes" id="UP000803844"/>
    </source>
</evidence>
<evidence type="ECO:0000256" key="1">
    <source>
        <dbReference type="ARBA" id="ARBA00004123"/>
    </source>
</evidence>
<organism evidence="8 9">
    <name type="scientific">Cryphonectria parasitica (strain ATCC 38755 / EP155)</name>
    <dbReference type="NCBI Taxonomy" id="660469"/>
    <lineage>
        <taxon>Eukaryota</taxon>
        <taxon>Fungi</taxon>
        <taxon>Dikarya</taxon>
        <taxon>Ascomycota</taxon>
        <taxon>Pezizomycotina</taxon>
        <taxon>Sordariomycetes</taxon>
        <taxon>Sordariomycetidae</taxon>
        <taxon>Diaporthales</taxon>
        <taxon>Cryphonectriaceae</taxon>
        <taxon>Cryphonectria-Endothia species complex</taxon>
        <taxon>Cryphonectria</taxon>
    </lineage>
</organism>
<dbReference type="PANTHER" id="PTHR31845:SF17">
    <property type="entry name" value="ZN(II)2CYS6 TRANSCRIPTION FACTOR (EUROFUNG)"/>
    <property type="match status" value="1"/>
</dbReference>
<dbReference type="GO" id="GO:0005634">
    <property type="term" value="C:nucleus"/>
    <property type="evidence" value="ECO:0007669"/>
    <property type="project" value="UniProtKB-SubCell"/>
</dbReference>
<name>A0A9P4XSI7_CRYP1</name>
<keyword evidence="5" id="KW-0539">Nucleus</keyword>
<dbReference type="GO" id="GO:0008270">
    <property type="term" value="F:zinc ion binding"/>
    <property type="evidence" value="ECO:0007669"/>
    <property type="project" value="InterPro"/>
</dbReference>
<evidence type="ECO:0000256" key="2">
    <source>
        <dbReference type="ARBA" id="ARBA00023015"/>
    </source>
</evidence>
<evidence type="ECO:0000259" key="7">
    <source>
        <dbReference type="Pfam" id="PF04082"/>
    </source>
</evidence>
<evidence type="ECO:0000256" key="5">
    <source>
        <dbReference type="ARBA" id="ARBA00023242"/>
    </source>
</evidence>
<feature type="region of interest" description="Disordered" evidence="6">
    <location>
        <begin position="43"/>
        <end position="85"/>
    </location>
</feature>
<keyword evidence="9" id="KW-1185">Reference proteome</keyword>
<reference evidence="8" key="1">
    <citation type="journal article" date="2020" name="Phytopathology">
        <title>Genome sequence of the chestnut blight fungus Cryphonectria parasitica EP155: A fundamental resource for an archetypical invasive plant pathogen.</title>
        <authorList>
            <person name="Crouch J.A."/>
            <person name="Dawe A."/>
            <person name="Aerts A."/>
            <person name="Barry K."/>
            <person name="Churchill A.C.L."/>
            <person name="Grimwood J."/>
            <person name="Hillman B."/>
            <person name="Milgroom M.G."/>
            <person name="Pangilinan J."/>
            <person name="Smith M."/>
            <person name="Salamov A."/>
            <person name="Schmutz J."/>
            <person name="Yadav J."/>
            <person name="Grigoriev I.V."/>
            <person name="Nuss D."/>
        </authorList>
    </citation>
    <scope>NUCLEOTIDE SEQUENCE</scope>
    <source>
        <strain evidence="8">EP155</strain>
    </source>
</reference>
<dbReference type="InterPro" id="IPR051089">
    <property type="entry name" value="prtT"/>
</dbReference>
<dbReference type="RefSeq" id="XP_040770909.1">
    <property type="nucleotide sequence ID" value="XM_040918053.1"/>
</dbReference>
<feature type="domain" description="Xylanolytic transcriptional activator regulatory" evidence="7">
    <location>
        <begin position="158"/>
        <end position="309"/>
    </location>
</feature>
<dbReference type="EMBL" id="MU032354">
    <property type="protein sequence ID" value="KAF3759930.1"/>
    <property type="molecule type" value="Genomic_DNA"/>
</dbReference>
<dbReference type="OrthoDB" id="4060227at2759"/>
<sequence>MFNTNLPSHPTSRQVMLLGKDISNIFSTLQRVCDKLSIEPPWPLMSTQGANGAESHLEQQSAEGTEEAGEDGTRSGVYELSPPASPSAVQAPIDPYLSGGNIGADASLTAGTGTGGHGSPAQRVRGRESERGDLVSKGIITPERAEMLVKHYLLYLDRFLYGIAGHYRDAHQVRMASPTLFAAMCAVAAFQDVDNKDLFDQCYKEYRSLVSTSLFEKRDLEYIRALCIGSFWLLDTSRILLSDAVRRAADSRLHHYFHRWMDYSSTTTTTSKVPTASFEDARDRVRLWYLLFVSDRHLSILHNRDALTRQEKDAIENRDSFLASENAGSSLSNLDIRLISQVSLLVIMGQIRDVLGCERPRPLPKTFVIQFSHFTNDLDQWYGKYSPSFEPDEHIGDFPLAGLTIHYQYARLYLNHHVFQGLDDKDPIPVHFLPAAAAAREAAHRIFSMLIENPALRSNIVGMPHYFHIMISFAGHCLLEMAMKHREQLGIAVEDDFGRIAAVLTLFASTSTLPQHPIARALAGLTRKLNECTASLGMESVLTGSPFQKAEYTNLMADFGGGMGGGEGGANSGGSSGNNGEVIHAMFTSPGNMQTFGGLSDDFWYGDFGDFHLAFPASQSQL</sequence>
<dbReference type="GO" id="GO:0000981">
    <property type="term" value="F:DNA-binding transcription factor activity, RNA polymerase II-specific"/>
    <property type="evidence" value="ECO:0007669"/>
    <property type="project" value="TreeGrafter"/>
</dbReference>
<feature type="region of interest" description="Disordered" evidence="6">
    <location>
        <begin position="107"/>
        <end position="130"/>
    </location>
</feature>
<dbReference type="CDD" id="cd12148">
    <property type="entry name" value="fungal_TF_MHR"/>
    <property type="match status" value="1"/>
</dbReference>
<proteinExistence type="predicted"/>
<keyword evidence="3" id="KW-0238">DNA-binding</keyword>
<evidence type="ECO:0000256" key="3">
    <source>
        <dbReference type="ARBA" id="ARBA00023125"/>
    </source>
</evidence>
<comment type="caution">
    <text evidence="8">The sequence shown here is derived from an EMBL/GenBank/DDBJ whole genome shotgun (WGS) entry which is preliminary data.</text>
</comment>
<evidence type="ECO:0000313" key="8">
    <source>
        <dbReference type="EMBL" id="KAF3759930.1"/>
    </source>
</evidence>
<dbReference type="InterPro" id="IPR007219">
    <property type="entry name" value="XnlR_reg_dom"/>
</dbReference>
<evidence type="ECO:0000256" key="4">
    <source>
        <dbReference type="ARBA" id="ARBA00023163"/>
    </source>
</evidence>
<gene>
    <name evidence="8" type="ORF">M406DRAFT_270053</name>
</gene>
<keyword evidence="4" id="KW-0804">Transcription</keyword>
<accession>A0A9P4XSI7</accession>
<evidence type="ECO:0000256" key="6">
    <source>
        <dbReference type="SAM" id="MobiDB-lite"/>
    </source>
</evidence>
<dbReference type="Pfam" id="PF04082">
    <property type="entry name" value="Fungal_trans"/>
    <property type="match status" value="1"/>
</dbReference>
<protein>
    <recommendedName>
        <fullName evidence="7">Xylanolytic transcriptional activator regulatory domain-containing protein</fullName>
    </recommendedName>
</protein>
<dbReference type="Proteomes" id="UP000803844">
    <property type="component" value="Unassembled WGS sequence"/>
</dbReference>
<comment type="subcellular location">
    <subcellularLocation>
        <location evidence="1">Nucleus</location>
    </subcellularLocation>
</comment>
<dbReference type="GO" id="GO:0000976">
    <property type="term" value="F:transcription cis-regulatory region binding"/>
    <property type="evidence" value="ECO:0007669"/>
    <property type="project" value="TreeGrafter"/>
</dbReference>
<keyword evidence="2" id="KW-0805">Transcription regulation</keyword>
<dbReference type="PANTHER" id="PTHR31845">
    <property type="entry name" value="FINGER DOMAIN PROTEIN, PUTATIVE-RELATED"/>
    <property type="match status" value="1"/>
</dbReference>
<dbReference type="GeneID" id="63835182"/>